<evidence type="ECO:0000256" key="1">
    <source>
        <dbReference type="ARBA" id="ARBA00022448"/>
    </source>
</evidence>
<dbReference type="SMART" id="SM00382">
    <property type="entry name" value="AAA"/>
    <property type="match status" value="1"/>
</dbReference>
<keyword evidence="3 5" id="KW-0067">ATP-binding</keyword>
<dbReference type="Pfam" id="PF00005">
    <property type="entry name" value="ABC_tran"/>
    <property type="match status" value="1"/>
</dbReference>
<sequence>MGVAIEYLHKAFDLVDGEPKFVLEDVNLQVQDGEFICILGKSGCGKSTLLNLLAGYLKPDKGRIVVNGQEIDGPSAEWGVVFQQHALFPWYTVRENIEFGLRLQKRKDAGETATKLIEMIGLQDYENAYPAELSGGMAQRVGIARALAPDPAVLLMDEPLGALDALTREAMRQELTRIWQLSGKTIFFITHSVPEAVYLANRVVILKDGQVEADVPINLSRPRNMRDRAFLEYVDDFARMIAETEDEERAVCAE</sequence>
<evidence type="ECO:0000259" key="4">
    <source>
        <dbReference type="PROSITE" id="PS50893"/>
    </source>
</evidence>
<dbReference type="AlphaFoldDB" id="A0A1M6WYT9"/>
<dbReference type="InterPro" id="IPR050166">
    <property type="entry name" value="ABC_transporter_ATP-bind"/>
</dbReference>
<dbReference type="EMBL" id="FRBC01000029">
    <property type="protein sequence ID" value="SHK98811.1"/>
    <property type="molecule type" value="Genomic_DNA"/>
</dbReference>
<dbReference type="PANTHER" id="PTHR42788:SF13">
    <property type="entry name" value="ALIPHATIC SULFONATES IMPORT ATP-BINDING PROTEIN SSUB"/>
    <property type="match status" value="1"/>
</dbReference>
<organism evidence="5 6">
    <name type="scientific">Selenomonas ruminantium</name>
    <dbReference type="NCBI Taxonomy" id="971"/>
    <lineage>
        <taxon>Bacteria</taxon>
        <taxon>Bacillati</taxon>
        <taxon>Bacillota</taxon>
        <taxon>Negativicutes</taxon>
        <taxon>Selenomonadales</taxon>
        <taxon>Selenomonadaceae</taxon>
        <taxon>Selenomonas</taxon>
    </lineage>
</organism>
<dbReference type="Proteomes" id="UP000184263">
    <property type="component" value="Unassembled WGS sequence"/>
</dbReference>
<dbReference type="InterPro" id="IPR003439">
    <property type="entry name" value="ABC_transporter-like_ATP-bd"/>
</dbReference>
<dbReference type="GO" id="GO:0005524">
    <property type="term" value="F:ATP binding"/>
    <property type="evidence" value="ECO:0007669"/>
    <property type="project" value="UniProtKB-KW"/>
</dbReference>
<dbReference type="InterPro" id="IPR027417">
    <property type="entry name" value="P-loop_NTPase"/>
</dbReference>
<keyword evidence="1" id="KW-0813">Transport</keyword>
<dbReference type="OrthoDB" id="9802264at2"/>
<dbReference type="SUPFAM" id="SSF52540">
    <property type="entry name" value="P-loop containing nucleoside triphosphate hydrolases"/>
    <property type="match status" value="1"/>
</dbReference>
<dbReference type="InterPro" id="IPR017871">
    <property type="entry name" value="ABC_transporter-like_CS"/>
</dbReference>
<evidence type="ECO:0000313" key="6">
    <source>
        <dbReference type="Proteomes" id="UP000184263"/>
    </source>
</evidence>
<keyword evidence="2" id="KW-0547">Nucleotide-binding</keyword>
<dbReference type="PANTHER" id="PTHR42788">
    <property type="entry name" value="TAURINE IMPORT ATP-BINDING PROTEIN-RELATED"/>
    <property type="match status" value="1"/>
</dbReference>
<name>A0A1M6WYT9_SELRU</name>
<proteinExistence type="predicted"/>
<evidence type="ECO:0000256" key="2">
    <source>
        <dbReference type="ARBA" id="ARBA00022741"/>
    </source>
</evidence>
<feature type="domain" description="ABC transporter" evidence="4">
    <location>
        <begin position="3"/>
        <end position="233"/>
    </location>
</feature>
<dbReference type="RefSeq" id="WP_073092059.1">
    <property type="nucleotide sequence ID" value="NZ_FRBC01000029.1"/>
</dbReference>
<accession>A0A1M6WYT9</accession>
<evidence type="ECO:0000256" key="3">
    <source>
        <dbReference type="ARBA" id="ARBA00022840"/>
    </source>
</evidence>
<dbReference type="GO" id="GO:0016887">
    <property type="term" value="F:ATP hydrolysis activity"/>
    <property type="evidence" value="ECO:0007669"/>
    <property type="project" value="InterPro"/>
</dbReference>
<dbReference type="InterPro" id="IPR003593">
    <property type="entry name" value="AAA+_ATPase"/>
</dbReference>
<dbReference type="PROSITE" id="PS50893">
    <property type="entry name" value="ABC_TRANSPORTER_2"/>
    <property type="match status" value="1"/>
</dbReference>
<reference evidence="5 6" key="1">
    <citation type="submission" date="2016-11" db="EMBL/GenBank/DDBJ databases">
        <authorList>
            <person name="Jaros S."/>
            <person name="Januszkiewicz K."/>
            <person name="Wedrychowicz H."/>
        </authorList>
    </citation>
    <scope>NUCLEOTIDE SEQUENCE [LARGE SCALE GENOMIC DNA]</scope>
    <source>
        <strain evidence="5 6">HD4</strain>
    </source>
</reference>
<gene>
    <name evidence="5" type="ORF">SAMN05216582_12920</name>
</gene>
<dbReference type="CDD" id="cd03293">
    <property type="entry name" value="ABC_NrtD_SsuB_transporters"/>
    <property type="match status" value="1"/>
</dbReference>
<evidence type="ECO:0000313" key="5">
    <source>
        <dbReference type="EMBL" id="SHK98811.1"/>
    </source>
</evidence>
<dbReference type="Gene3D" id="3.40.50.300">
    <property type="entry name" value="P-loop containing nucleotide triphosphate hydrolases"/>
    <property type="match status" value="1"/>
</dbReference>
<dbReference type="PROSITE" id="PS00211">
    <property type="entry name" value="ABC_TRANSPORTER_1"/>
    <property type="match status" value="1"/>
</dbReference>
<protein>
    <submittedName>
        <fullName evidence="5">NitT/TauT family transport system ATP-binding protein</fullName>
    </submittedName>
</protein>